<dbReference type="InterPro" id="IPR004627">
    <property type="entry name" value="L-Threonine_3-DHase"/>
</dbReference>
<dbReference type="InterPro" id="IPR036291">
    <property type="entry name" value="NAD(P)-bd_dom_sf"/>
</dbReference>
<evidence type="ECO:0000256" key="6">
    <source>
        <dbReference type="ARBA" id="ARBA00023027"/>
    </source>
</evidence>
<evidence type="ECO:0000256" key="4">
    <source>
        <dbReference type="ARBA" id="ARBA00022833"/>
    </source>
</evidence>
<keyword evidence="5" id="KW-0560">Oxidoreductase</keyword>
<gene>
    <name evidence="10" type="ORF">SAMN05444972_104182</name>
</gene>
<keyword evidence="2" id="KW-0963">Cytoplasm</keyword>
<dbReference type="GO" id="GO:0008270">
    <property type="term" value="F:zinc ion binding"/>
    <property type="evidence" value="ECO:0007669"/>
    <property type="project" value="InterPro"/>
</dbReference>
<dbReference type="Gene3D" id="3.90.180.10">
    <property type="entry name" value="Medium-chain alcohol dehydrogenases, catalytic domain"/>
    <property type="match status" value="1"/>
</dbReference>
<dbReference type="InterPro" id="IPR013149">
    <property type="entry name" value="ADH-like_C"/>
</dbReference>
<dbReference type="EMBL" id="FPAA01000004">
    <property type="protein sequence ID" value="SFS60282.1"/>
    <property type="molecule type" value="Genomic_DNA"/>
</dbReference>
<dbReference type="InterPro" id="IPR002328">
    <property type="entry name" value="ADH_Zn_CS"/>
</dbReference>
<dbReference type="PANTHER" id="PTHR43401:SF2">
    <property type="entry name" value="L-THREONINE 3-DEHYDROGENASE"/>
    <property type="match status" value="1"/>
</dbReference>
<keyword evidence="6" id="KW-0520">NAD</keyword>
<dbReference type="CDD" id="cd05281">
    <property type="entry name" value="TDH"/>
    <property type="match status" value="1"/>
</dbReference>
<dbReference type="Proteomes" id="UP000198660">
    <property type="component" value="Unassembled WGS sequence"/>
</dbReference>
<name>A0A1I6R6D5_9BACL</name>
<comment type="similarity">
    <text evidence="8">Belongs to the zinc-containing alcohol dehydrogenase family.</text>
</comment>
<dbReference type="RefSeq" id="WP_176391941.1">
    <property type="nucleotide sequence ID" value="NZ_FPAA01000004.1"/>
</dbReference>
<evidence type="ECO:0000259" key="9">
    <source>
        <dbReference type="SMART" id="SM00829"/>
    </source>
</evidence>
<dbReference type="NCBIfam" id="NF003808">
    <property type="entry name" value="PRK05396.1"/>
    <property type="match status" value="1"/>
</dbReference>
<comment type="cofactor">
    <cofactor evidence="1 8">
        <name>Zn(2+)</name>
        <dbReference type="ChEBI" id="CHEBI:29105"/>
    </cofactor>
</comment>
<dbReference type="AlphaFoldDB" id="A0A1I6R6D5"/>
<accession>A0A1I6R6D5</accession>
<dbReference type="PANTHER" id="PTHR43401">
    <property type="entry name" value="L-THREONINE 3-DEHYDROGENASE"/>
    <property type="match status" value="1"/>
</dbReference>
<dbReference type="PROSITE" id="PS00059">
    <property type="entry name" value="ADH_ZINC"/>
    <property type="match status" value="1"/>
</dbReference>
<dbReference type="EC" id="1.1.1.103" evidence="7"/>
<evidence type="ECO:0000256" key="3">
    <source>
        <dbReference type="ARBA" id="ARBA00022723"/>
    </source>
</evidence>
<reference evidence="11" key="1">
    <citation type="submission" date="2016-10" db="EMBL/GenBank/DDBJ databases">
        <authorList>
            <person name="Varghese N."/>
            <person name="Submissions S."/>
        </authorList>
    </citation>
    <scope>NUCLEOTIDE SEQUENCE [LARGE SCALE GENOMIC DNA]</scope>
    <source>
        <strain evidence="11">DSM 45789</strain>
    </source>
</reference>
<dbReference type="GO" id="GO:0006567">
    <property type="term" value="P:L-threonine catabolic process"/>
    <property type="evidence" value="ECO:0007669"/>
    <property type="project" value="UniProtKB-UniRule"/>
</dbReference>
<feature type="domain" description="Enoyl reductase (ER)" evidence="9">
    <location>
        <begin position="16"/>
        <end position="344"/>
    </location>
</feature>
<evidence type="ECO:0000313" key="11">
    <source>
        <dbReference type="Proteomes" id="UP000198660"/>
    </source>
</evidence>
<evidence type="ECO:0000256" key="7">
    <source>
        <dbReference type="NCBIfam" id="TIGR00692"/>
    </source>
</evidence>
<evidence type="ECO:0000256" key="5">
    <source>
        <dbReference type="ARBA" id="ARBA00023002"/>
    </source>
</evidence>
<dbReference type="SMART" id="SM00829">
    <property type="entry name" value="PKS_ER"/>
    <property type="match status" value="1"/>
</dbReference>
<dbReference type="InterPro" id="IPR020843">
    <property type="entry name" value="ER"/>
</dbReference>
<dbReference type="SUPFAM" id="SSF50129">
    <property type="entry name" value="GroES-like"/>
    <property type="match status" value="1"/>
</dbReference>
<evidence type="ECO:0000313" key="10">
    <source>
        <dbReference type="EMBL" id="SFS60282.1"/>
    </source>
</evidence>
<protein>
    <recommendedName>
        <fullName evidence="7">L-threonine 3-dehydrogenase</fullName>
        <ecNumber evidence="7">1.1.1.103</ecNumber>
    </recommendedName>
</protein>
<dbReference type="SUPFAM" id="SSF51735">
    <property type="entry name" value="NAD(P)-binding Rossmann-fold domains"/>
    <property type="match status" value="1"/>
</dbReference>
<dbReference type="Pfam" id="PF08240">
    <property type="entry name" value="ADH_N"/>
    <property type="match status" value="1"/>
</dbReference>
<keyword evidence="4 8" id="KW-0862">Zinc</keyword>
<dbReference type="InterPro" id="IPR011032">
    <property type="entry name" value="GroES-like_sf"/>
</dbReference>
<keyword evidence="3 8" id="KW-0479">Metal-binding</keyword>
<evidence type="ECO:0000256" key="1">
    <source>
        <dbReference type="ARBA" id="ARBA00001947"/>
    </source>
</evidence>
<dbReference type="InterPro" id="IPR050129">
    <property type="entry name" value="Zn_alcohol_dh"/>
</dbReference>
<evidence type="ECO:0000256" key="2">
    <source>
        <dbReference type="ARBA" id="ARBA00022490"/>
    </source>
</evidence>
<dbReference type="Pfam" id="PF00107">
    <property type="entry name" value="ADH_zinc_N"/>
    <property type="match status" value="1"/>
</dbReference>
<sequence>MDGKMRALVKHHAGFGAELREVPIPQVGPGEVLVKVQATTICGTDVHIYTWDDWAASRVQTPMVFGHEFSGIVVERGAGVTHLQEGDHVSAETHIVCGHCSQCRRGEAHVCANTKIIGVDTQGCFAEYAVMPAENLWKNDAELPPEVASAMEPMGNAVHTALSGPIAGRTVAVIGCGPIGVMAVAVAKASGASAVIACDINEYRLHLAKTMGATHLVHSKEEDPVAVAKKLTDGEGVDVVLEMSGNPTAIQQGFSMLTFGGRISMLGLPTQSVALDITNDIVFKGAQVHGIVGRRMYQTWQQTAGFLTSGQVDLAPMITHRYSLEDFAQGFDQMMSGQSGKVVLYP</sequence>
<dbReference type="GO" id="GO:0008743">
    <property type="term" value="F:L-threonine 3-dehydrogenase activity"/>
    <property type="evidence" value="ECO:0007669"/>
    <property type="project" value="UniProtKB-UniRule"/>
</dbReference>
<proteinExistence type="inferred from homology"/>
<dbReference type="NCBIfam" id="TIGR00692">
    <property type="entry name" value="tdh"/>
    <property type="match status" value="1"/>
</dbReference>
<keyword evidence="11" id="KW-1185">Reference proteome</keyword>
<dbReference type="InterPro" id="IPR013154">
    <property type="entry name" value="ADH-like_N"/>
</dbReference>
<evidence type="ECO:0000256" key="8">
    <source>
        <dbReference type="RuleBase" id="RU361277"/>
    </source>
</evidence>
<dbReference type="Gene3D" id="3.40.50.720">
    <property type="entry name" value="NAD(P)-binding Rossmann-like Domain"/>
    <property type="match status" value="1"/>
</dbReference>
<organism evidence="10 11">
    <name type="scientific">Marininema halotolerans</name>
    <dbReference type="NCBI Taxonomy" id="1155944"/>
    <lineage>
        <taxon>Bacteria</taxon>
        <taxon>Bacillati</taxon>
        <taxon>Bacillota</taxon>
        <taxon>Bacilli</taxon>
        <taxon>Bacillales</taxon>
        <taxon>Thermoactinomycetaceae</taxon>
        <taxon>Marininema</taxon>
    </lineage>
</organism>